<name>A0A2P2MRW6_RHIMU</name>
<organism evidence="1">
    <name type="scientific">Rhizophora mucronata</name>
    <name type="common">Asiatic mangrove</name>
    <dbReference type="NCBI Taxonomy" id="61149"/>
    <lineage>
        <taxon>Eukaryota</taxon>
        <taxon>Viridiplantae</taxon>
        <taxon>Streptophyta</taxon>
        <taxon>Embryophyta</taxon>
        <taxon>Tracheophyta</taxon>
        <taxon>Spermatophyta</taxon>
        <taxon>Magnoliopsida</taxon>
        <taxon>eudicotyledons</taxon>
        <taxon>Gunneridae</taxon>
        <taxon>Pentapetalae</taxon>
        <taxon>rosids</taxon>
        <taxon>fabids</taxon>
        <taxon>Malpighiales</taxon>
        <taxon>Rhizophoraceae</taxon>
        <taxon>Rhizophora</taxon>
    </lineage>
</organism>
<evidence type="ECO:0000313" key="1">
    <source>
        <dbReference type="EMBL" id="MBX32949.1"/>
    </source>
</evidence>
<reference evidence="1" key="1">
    <citation type="submission" date="2018-02" db="EMBL/GenBank/DDBJ databases">
        <title>Rhizophora mucronata_Transcriptome.</title>
        <authorList>
            <person name="Meera S.P."/>
            <person name="Sreeshan A."/>
            <person name="Augustine A."/>
        </authorList>
    </citation>
    <scope>NUCLEOTIDE SEQUENCE</scope>
    <source>
        <tissue evidence="1">Leaf</tissue>
    </source>
</reference>
<dbReference type="EMBL" id="GGEC01052465">
    <property type="protein sequence ID" value="MBX32949.1"/>
    <property type="molecule type" value="Transcribed_RNA"/>
</dbReference>
<protein>
    <submittedName>
        <fullName evidence="1">Uncharacterized protein</fullName>
    </submittedName>
</protein>
<dbReference type="AlphaFoldDB" id="A0A2P2MRW6"/>
<sequence>MMLCNLIKVLRISDVTYLQWSFAFPD</sequence>
<proteinExistence type="predicted"/>
<accession>A0A2P2MRW6</accession>